<evidence type="ECO:0000313" key="3">
    <source>
        <dbReference type="Proteomes" id="UP000030993"/>
    </source>
</evidence>
<keyword evidence="3" id="KW-1185">Reference proteome</keyword>
<dbReference type="eggNOG" id="ENOG50334C6">
    <property type="taxonomic scope" value="Bacteria"/>
</dbReference>
<dbReference type="InterPro" id="IPR024559">
    <property type="entry name" value="DUF3846"/>
</dbReference>
<feature type="domain" description="DUF3846" evidence="1">
    <location>
        <begin position="7"/>
        <end position="101"/>
    </location>
</feature>
<accession>A0A0B2JVW6</accession>
<proteinExistence type="predicted"/>
<gene>
    <name evidence="2" type="ORF">NZ47_04585</name>
</gene>
<reference evidence="2 3" key="1">
    <citation type="journal article" date="2013" name="PLoS ONE">
        <title>Identification and characterization of three novel lipases belonging to families II and V from Anaerovibrio lipolyticus 5ST.</title>
        <authorList>
            <person name="Prive F."/>
            <person name="Kaderbhai N.N."/>
            <person name="Girdwood S."/>
            <person name="Worgan H.J."/>
            <person name="Pinloche E."/>
            <person name="Scollan N.D."/>
            <person name="Huws S.A."/>
            <person name="Newbold C.J."/>
        </authorList>
    </citation>
    <scope>NUCLEOTIDE SEQUENCE [LARGE SCALE GENOMIC DNA]</scope>
    <source>
        <strain evidence="2 3">5S</strain>
    </source>
</reference>
<organism evidence="2 3">
    <name type="scientific">Anaerovibrio lipolyticus</name>
    <dbReference type="NCBI Taxonomy" id="82374"/>
    <lineage>
        <taxon>Bacteria</taxon>
        <taxon>Bacillati</taxon>
        <taxon>Bacillota</taxon>
        <taxon>Negativicutes</taxon>
        <taxon>Selenomonadales</taxon>
        <taxon>Selenomonadaceae</taxon>
        <taxon>Anaerovibrio</taxon>
    </lineage>
</organism>
<dbReference type="Proteomes" id="UP000030993">
    <property type="component" value="Unassembled WGS sequence"/>
</dbReference>
<evidence type="ECO:0000259" key="1">
    <source>
        <dbReference type="Pfam" id="PF12957"/>
    </source>
</evidence>
<dbReference type="RefSeq" id="WP_039206935.1">
    <property type="nucleotide sequence ID" value="NZ_CAMKSO010000120.1"/>
</dbReference>
<dbReference type="EMBL" id="JSCE01000089">
    <property type="protein sequence ID" value="KHM52500.1"/>
    <property type="molecule type" value="Genomic_DNA"/>
</dbReference>
<evidence type="ECO:0000313" key="2">
    <source>
        <dbReference type="EMBL" id="KHM52500.1"/>
    </source>
</evidence>
<protein>
    <recommendedName>
        <fullName evidence="1">DUF3846 domain-containing protein</fullName>
    </recommendedName>
</protein>
<name>A0A0B2JVW6_9FIRM</name>
<dbReference type="Pfam" id="PF12957">
    <property type="entry name" value="DUF3846"/>
    <property type="match status" value="1"/>
</dbReference>
<dbReference type="AlphaFoldDB" id="A0A0B2JVW6"/>
<sequence length="202" mass="22767">MSNQQLMRAILIEPGKDPSIIKLPAAHGPHDEAIKDTLEGNYGAVEFFQIQPGISLFILVNDLAAALGMKPNRRFPGADSDQIIWGKAIFIAAYNGDDETKEGTLDMSEETCLMFIEQIKLNFPMCDGTEEPRPEDTLYYDEDEEGNPAPYRWIEISKPSGLPKPLEAGRVKFYRMPAQEVMEINDRYFKKVAVYTSDSKLN</sequence>
<comment type="caution">
    <text evidence="2">The sequence shown here is derived from an EMBL/GenBank/DDBJ whole genome shotgun (WGS) entry which is preliminary data.</text>
</comment>